<dbReference type="Proteomes" id="UP000789396">
    <property type="component" value="Unassembled WGS sequence"/>
</dbReference>
<gene>
    <name evidence="2" type="ORF">RFULGI_LOCUS537</name>
</gene>
<reference evidence="2" key="1">
    <citation type="submission" date="2021-06" db="EMBL/GenBank/DDBJ databases">
        <authorList>
            <person name="Kallberg Y."/>
            <person name="Tangrot J."/>
            <person name="Rosling A."/>
        </authorList>
    </citation>
    <scope>NUCLEOTIDE SEQUENCE</scope>
    <source>
        <strain evidence="2">IN212</strain>
    </source>
</reference>
<dbReference type="EMBL" id="CAJVPZ010000222">
    <property type="protein sequence ID" value="CAG8457662.1"/>
    <property type="molecule type" value="Genomic_DNA"/>
</dbReference>
<dbReference type="OrthoDB" id="2447785at2759"/>
<proteinExistence type="predicted"/>
<evidence type="ECO:0000313" key="2">
    <source>
        <dbReference type="EMBL" id="CAG8457662.1"/>
    </source>
</evidence>
<protein>
    <submittedName>
        <fullName evidence="2">8537_t:CDS:1</fullName>
    </submittedName>
</protein>
<name>A0A9N8YV21_9GLOM</name>
<organism evidence="2 3">
    <name type="scientific">Racocetra fulgida</name>
    <dbReference type="NCBI Taxonomy" id="60492"/>
    <lineage>
        <taxon>Eukaryota</taxon>
        <taxon>Fungi</taxon>
        <taxon>Fungi incertae sedis</taxon>
        <taxon>Mucoromycota</taxon>
        <taxon>Glomeromycotina</taxon>
        <taxon>Glomeromycetes</taxon>
        <taxon>Diversisporales</taxon>
        <taxon>Gigasporaceae</taxon>
        <taxon>Racocetra</taxon>
    </lineage>
</organism>
<feature type="compositionally biased region" description="Polar residues" evidence="1">
    <location>
        <begin position="296"/>
        <end position="313"/>
    </location>
</feature>
<accession>A0A9N8YV21</accession>
<feature type="region of interest" description="Disordered" evidence="1">
    <location>
        <begin position="33"/>
        <end position="53"/>
    </location>
</feature>
<evidence type="ECO:0000313" key="3">
    <source>
        <dbReference type="Proteomes" id="UP000789396"/>
    </source>
</evidence>
<comment type="caution">
    <text evidence="2">The sequence shown here is derived from an EMBL/GenBank/DDBJ whole genome shotgun (WGS) entry which is preliminary data.</text>
</comment>
<keyword evidence="3" id="KW-1185">Reference proteome</keyword>
<dbReference type="AlphaFoldDB" id="A0A9N8YV21"/>
<feature type="region of interest" description="Disordered" evidence="1">
    <location>
        <begin position="291"/>
        <end position="313"/>
    </location>
</feature>
<sequence length="483" mass="55899">MFYRPPKKNRNENITPEKFLLSELMTIEIQADSVSPPSKTIQEDSVSSQNKTTNKIRTKISEQASTTLNDIPLIIGDIFNDGNLCDNSDKDIASKIQSKVKEKIPAILQKISIKISKNYANYVHNILSAEISPVITLKTLKKLQTEHTDIQLTTNMNPSKDIQTERTDIQLTTNMNPSKDIQTDIQLTTNMNPSKEIKPRKIKQIIFAEIRIEIAIMLLEELFTIMLEKFCNQLQEDILTKIVPKIEPKIANELSKKIKEESFENIREEIEKSFYKLLQKVYYNLGIYDNEDDSDQPGSSDRQKTSNEGANFSENILNDKSTMNFSVNKIRNVLYKTTKDIINPTKDKLENNHNNHKPIDTLLDDTLKNNHKPIDTLLDDTLENNHKRIDILLDNTLEKHRRRIDMEHLIFVMCAVIDSESLIFLDAISREYVERISNHIVKRINDPKKEEYVKKQIKTVILIRILIEIICKDIPLIVIMVCR</sequence>
<evidence type="ECO:0000256" key="1">
    <source>
        <dbReference type="SAM" id="MobiDB-lite"/>
    </source>
</evidence>